<dbReference type="EC" id="2.7.7.62" evidence="14"/>
<dbReference type="EMBL" id="MDLC01000017">
    <property type="protein sequence ID" value="ODS23916.1"/>
    <property type="molecule type" value="Genomic_DNA"/>
</dbReference>
<keyword evidence="12 14" id="KW-0067">ATP-binding</keyword>
<keyword evidence="11 14" id="KW-0418">Kinase</keyword>
<dbReference type="GO" id="GO:0043752">
    <property type="term" value="F:adenosylcobinamide kinase activity"/>
    <property type="evidence" value="ECO:0007669"/>
    <property type="project" value="UniProtKB-EC"/>
</dbReference>
<dbReference type="AlphaFoldDB" id="A0A1D2QQQ6"/>
<evidence type="ECO:0000256" key="2">
    <source>
        <dbReference type="ARBA" id="ARBA00000711"/>
    </source>
</evidence>
<proteinExistence type="inferred from homology"/>
<dbReference type="Gene3D" id="3.40.50.300">
    <property type="entry name" value="P-loop containing nucleotide triphosphate hydrolases"/>
    <property type="match status" value="1"/>
</dbReference>
<evidence type="ECO:0000256" key="9">
    <source>
        <dbReference type="ARBA" id="ARBA00022679"/>
    </source>
</evidence>
<feature type="binding site" evidence="16">
    <location>
        <begin position="7"/>
        <end position="14"/>
    </location>
    <ligand>
        <name>GTP</name>
        <dbReference type="ChEBI" id="CHEBI:37565"/>
    </ligand>
</feature>
<dbReference type="PANTHER" id="PTHR34848">
    <property type="match status" value="1"/>
</dbReference>
<dbReference type="GO" id="GO:0005525">
    <property type="term" value="F:GTP binding"/>
    <property type="evidence" value="ECO:0007669"/>
    <property type="project" value="UniProtKB-UniRule"/>
</dbReference>
<comment type="function">
    <text evidence="4 14">Catalyzes ATP-dependent phosphorylation of adenosylcobinamide and addition of GMP to adenosylcobinamide phosphate.</text>
</comment>
<dbReference type="InterPro" id="IPR027417">
    <property type="entry name" value="P-loop_NTPase"/>
</dbReference>
<dbReference type="GO" id="GO:0005524">
    <property type="term" value="F:ATP binding"/>
    <property type="evidence" value="ECO:0007669"/>
    <property type="project" value="UniProtKB-UniRule"/>
</dbReference>
<evidence type="ECO:0000256" key="10">
    <source>
        <dbReference type="ARBA" id="ARBA00022741"/>
    </source>
</evidence>
<feature type="active site" description="GMP-histidine intermediate" evidence="15">
    <location>
        <position position="54"/>
    </location>
</feature>
<comment type="catalytic activity">
    <reaction evidence="1 14">
        <text>adenosylcob(III)inamide + ATP = adenosylcob(III)inamide phosphate + ADP + H(+)</text>
        <dbReference type="Rhea" id="RHEA:15769"/>
        <dbReference type="ChEBI" id="CHEBI:2480"/>
        <dbReference type="ChEBI" id="CHEBI:15378"/>
        <dbReference type="ChEBI" id="CHEBI:30616"/>
        <dbReference type="ChEBI" id="CHEBI:58502"/>
        <dbReference type="ChEBI" id="CHEBI:456216"/>
        <dbReference type="EC" id="2.7.1.156"/>
    </reaction>
</comment>
<dbReference type="Pfam" id="PF02283">
    <property type="entry name" value="CobU"/>
    <property type="match status" value="1"/>
</dbReference>
<dbReference type="PIRSF" id="PIRSF006135">
    <property type="entry name" value="CobU"/>
    <property type="match status" value="1"/>
</dbReference>
<dbReference type="CDD" id="cd00544">
    <property type="entry name" value="CobU"/>
    <property type="match status" value="1"/>
</dbReference>
<comment type="similarity">
    <text evidence="7 14">Belongs to the CobU/CobP family.</text>
</comment>
<evidence type="ECO:0000313" key="17">
    <source>
        <dbReference type="EMBL" id="ODS23916.1"/>
    </source>
</evidence>
<keyword evidence="13 14" id="KW-0342">GTP-binding</keyword>
<evidence type="ECO:0000256" key="4">
    <source>
        <dbReference type="ARBA" id="ARBA00003889"/>
    </source>
</evidence>
<dbReference type="EC" id="2.7.1.156" evidence="14"/>
<evidence type="ECO:0000256" key="7">
    <source>
        <dbReference type="ARBA" id="ARBA00007490"/>
    </source>
</evidence>
<evidence type="ECO:0000313" key="18">
    <source>
        <dbReference type="Proteomes" id="UP000242502"/>
    </source>
</evidence>
<evidence type="ECO:0000256" key="14">
    <source>
        <dbReference type="PIRNR" id="PIRNR006135"/>
    </source>
</evidence>
<organism evidence="17 18">
    <name type="scientific">Candidatus Endobugula sertula</name>
    <name type="common">Bugula neritina bacterial symbiont</name>
    <dbReference type="NCBI Taxonomy" id="62101"/>
    <lineage>
        <taxon>Bacteria</taxon>
        <taxon>Pseudomonadati</taxon>
        <taxon>Pseudomonadota</taxon>
        <taxon>Gammaproteobacteria</taxon>
        <taxon>Cellvibrionales</taxon>
        <taxon>Cellvibrionaceae</taxon>
        <taxon>Candidatus Endobugula</taxon>
    </lineage>
</organism>
<evidence type="ECO:0000256" key="12">
    <source>
        <dbReference type="ARBA" id="ARBA00022840"/>
    </source>
</evidence>
<comment type="catalytic activity">
    <reaction evidence="2 14">
        <text>adenosylcob(III)inamide phosphate + GTP + H(+) = adenosylcob(III)inamide-GDP + diphosphate</text>
        <dbReference type="Rhea" id="RHEA:22712"/>
        <dbReference type="ChEBI" id="CHEBI:15378"/>
        <dbReference type="ChEBI" id="CHEBI:33019"/>
        <dbReference type="ChEBI" id="CHEBI:37565"/>
        <dbReference type="ChEBI" id="CHEBI:58502"/>
        <dbReference type="ChEBI" id="CHEBI:60487"/>
        <dbReference type="EC" id="2.7.7.62"/>
    </reaction>
</comment>
<comment type="caution">
    <text evidence="17">The sequence shown here is derived from an EMBL/GenBank/DDBJ whole genome shotgun (WGS) entry which is preliminary data.</text>
</comment>
<evidence type="ECO:0000256" key="8">
    <source>
        <dbReference type="ARBA" id="ARBA00022573"/>
    </source>
</evidence>
<feature type="binding site" evidence="16">
    <location>
        <position position="66"/>
    </location>
    <ligand>
        <name>GTP</name>
        <dbReference type="ChEBI" id="CHEBI:37565"/>
    </ligand>
</feature>
<dbReference type="STRING" id="62101.AB835_06230"/>
<dbReference type="SUPFAM" id="SSF52540">
    <property type="entry name" value="P-loop containing nucleoside triphosphate hydrolases"/>
    <property type="match status" value="1"/>
</dbReference>
<dbReference type="NCBIfam" id="NF004469">
    <property type="entry name" value="PRK05800.1"/>
    <property type="match status" value="1"/>
</dbReference>
<evidence type="ECO:0000256" key="6">
    <source>
        <dbReference type="ARBA" id="ARBA00005159"/>
    </source>
</evidence>
<dbReference type="PANTHER" id="PTHR34848:SF1">
    <property type="entry name" value="BIFUNCTIONAL ADENOSYLCOBALAMIN BIOSYNTHESIS PROTEIN COBU"/>
    <property type="match status" value="1"/>
</dbReference>
<dbReference type="Proteomes" id="UP000242502">
    <property type="component" value="Unassembled WGS sequence"/>
</dbReference>
<dbReference type="InterPro" id="IPR003203">
    <property type="entry name" value="CobU/CobP"/>
</dbReference>
<evidence type="ECO:0000256" key="16">
    <source>
        <dbReference type="PIRSR" id="PIRSR006135-2"/>
    </source>
</evidence>
<evidence type="ECO:0000256" key="3">
    <source>
        <dbReference type="ARBA" id="ARBA00001522"/>
    </source>
</evidence>
<feature type="binding site" evidence="16">
    <location>
        <begin position="36"/>
        <end position="38"/>
    </location>
    <ligand>
        <name>GTP</name>
        <dbReference type="ChEBI" id="CHEBI:37565"/>
    </ligand>
</feature>
<comment type="pathway">
    <text evidence="5 14">Cofactor biosynthesis; adenosylcobalamin biosynthesis; adenosylcobalamin from cob(II)yrinate a,c-diamide: step 6/7.</text>
</comment>
<reference evidence="17 18" key="1">
    <citation type="journal article" date="2016" name="Appl. Environ. Microbiol.">
        <title>Lack of Overt Genome Reduction in the Bryostatin-Producing Bryozoan Symbiont "Candidatus Endobugula sertula".</title>
        <authorList>
            <person name="Miller I.J."/>
            <person name="Vanee N."/>
            <person name="Fong S.S."/>
            <person name="Lim-Fong G.E."/>
            <person name="Kwan J.C."/>
        </authorList>
    </citation>
    <scope>NUCLEOTIDE SEQUENCE [LARGE SCALE GENOMIC DNA]</scope>
    <source>
        <strain evidence="17">AB1-4</strain>
    </source>
</reference>
<evidence type="ECO:0000256" key="13">
    <source>
        <dbReference type="ARBA" id="ARBA00023134"/>
    </source>
</evidence>
<feature type="binding site" evidence="16">
    <location>
        <position position="88"/>
    </location>
    <ligand>
        <name>GTP</name>
        <dbReference type="ChEBI" id="CHEBI:37565"/>
    </ligand>
</feature>
<sequence length="192" mass="21602">MKQLILGGVRSGKSHYAEQEGLSSGIAAGQSLWYVATAAIKQDDHEMVRRIELHQQQRDKQWRLIEEPLQLAEVLRKYNTPEYCLLIDCLTVWLTNALLDHCWAEVKQAFLQAFIQSKASVFLVSSEVGSGVIPMGELSRQFVDESGCLHQELALHCDKVSLVIAGLPMHLKTMCEDPSDKKPIHKNHLNSP</sequence>
<protein>
    <recommendedName>
        <fullName evidence="14">Bifunctional adenosylcobalamin biosynthesis protein</fullName>
        <ecNumber evidence="14">2.7.1.156</ecNumber>
        <ecNumber evidence="14">2.7.7.62</ecNumber>
    </recommendedName>
</protein>
<keyword evidence="17" id="KW-0548">Nucleotidyltransferase</keyword>
<evidence type="ECO:0000256" key="11">
    <source>
        <dbReference type="ARBA" id="ARBA00022777"/>
    </source>
</evidence>
<evidence type="ECO:0000256" key="1">
    <source>
        <dbReference type="ARBA" id="ARBA00000312"/>
    </source>
</evidence>
<evidence type="ECO:0000256" key="5">
    <source>
        <dbReference type="ARBA" id="ARBA00004692"/>
    </source>
</evidence>
<dbReference type="GO" id="GO:0009236">
    <property type="term" value="P:cobalamin biosynthetic process"/>
    <property type="evidence" value="ECO:0007669"/>
    <property type="project" value="UniProtKB-UniRule"/>
</dbReference>
<keyword evidence="8 14" id="KW-0169">Cobalamin biosynthesis</keyword>
<keyword evidence="10 14" id="KW-0547">Nucleotide-binding</keyword>
<dbReference type="GO" id="GO:0008820">
    <property type="term" value="F:cobinamide phosphate guanylyltransferase activity"/>
    <property type="evidence" value="ECO:0007669"/>
    <property type="project" value="UniProtKB-UniRule"/>
</dbReference>
<dbReference type="UniPathway" id="UPA00148">
    <property type="reaction ID" value="UER00236"/>
</dbReference>
<accession>A0A1D2QQQ6</accession>
<evidence type="ECO:0000256" key="15">
    <source>
        <dbReference type="PIRSR" id="PIRSR006135-1"/>
    </source>
</evidence>
<name>A0A1D2QQQ6_9GAMM</name>
<comment type="catalytic activity">
    <reaction evidence="3">
        <text>adenosylcob(III)inamide + GTP = adenosylcob(III)inamide phosphate + GDP + H(+)</text>
        <dbReference type="Rhea" id="RHEA:15765"/>
        <dbReference type="ChEBI" id="CHEBI:2480"/>
        <dbReference type="ChEBI" id="CHEBI:15378"/>
        <dbReference type="ChEBI" id="CHEBI:37565"/>
        <dbReference type="ChEBI" id="CHEBI:58189"/>
        <dbReference type="ChEBI" id="CHEBI:58502"/>
        <dbReference type="EC" id="2.7.1.156"/>
    </reaction>
</comment>
<keyword evidence="9 14" id="KW-0808">Transferase</keyword>
<comment type="pathway">
    <text evidence="6 14">Cofactor biosynthesis; adenosylcobalamin biosynthesis; adenosylcobalamin from cob(II)yrinate a,c-diamide: step 5/7.</text>
</comment>
<gene>
    <name evidence="17" type="ORF">AB835_06230</name>
</gene>